<protein>
    <recommendedName>
        <fullName evidence="3">LAGLIDADG homing endonuclease</fullName>
    </recommendedName>
</protein>
<keyword evidence="2" id="KW-1185">Reference proteome</keyword>
<name>A0AAV1K0Z7_9NEOP</name>
<dbReference type="Proteomes" id="UP001497472">
    <property type="component" value="Unassembled WGS sequence"/>
</dbReference>
<gene>
    <name evidence="1" type="ORF">LNINA_LOCUS13660</name>
</gene>
<sequence>MRYVLNLNRFPCEWLVINLLRWGAGGASSGSSNPLFYISHSGKIVREICVSCMSEIHAHTRAPAAKKRSALIEFPRCKTGTCSWGQIGRKAEVRAISEVLGRGWSHTLLPYNVTMQMYVGELCIRSYAYGEGVSSPHNPLSPSASRQFRQRWFYACECTHAALSLEARHWLLKRVKGGRGWLEGEPFRTGNHGGSGHRPYVRYIETEP</sequence>
<dbReference type="EMBL" id="CAVLEF010000279">
    <property type="protein sequence ID" value="CAK1554794.1"/>
    <property type="molecule type" value="Genomic_DNA"/>
</dbReference>
<proteinExistence type="predicted"/>
<evidence type="ECO:0008006" key="3">
    <source>
        <dbReference type="Google" id="ProtNLM"/>
    </source>
</evidence>
<reference evidence="1 2" key="1">
    <citation type="submission" date="2023-11" db="EMBL/GenBank/DDBJ databases">
        <authorList>
            <person name="Okamura Y."/>
        </authorList>
    </citation>
    <scope>NUCLEOTIDE SEQUENCE [LARGE SCALE GENOMIC DNA]</scope>
</reference>
<comment type="caution">
    <text evidence="1">The sequence shown here is derived from an EMBL/GenBank/DDBJ whole genome shotgun (WGS) entry which is preliminary data.</text>
</comment>
<organism evidence="1 2">
    <name type="scientific">Leptosia nina</name>
    <dbReference type="NCBI Taxonomy" id="320188"/>
    <lineage>
        <taxon>Eukaryota</taxon>
        <taxon>Metazoa</taxon>
        <taxon>Ecdysozoa</taxon>
        <taxon>Arthropoda</taxon>
        <taxon>Hexapoda</taxon>
        <taxon>Insecta</taxon>
        <taxon>Pterygota</taxon>
        <taxon>Neoptera</taxon>
        <taxon>Endopterygota</taxon>
        <taxon>Lepidoptera</taxon>
        <taxon>Glossata</taxon>
        <taxon>Ditrysia</taxon>
        <taxon>Papilionoidea</taxon>
        <taxon>Pieridae</taxon>
        <taxon>Pierinae</taxon>
        <taxon>Leptosia</taxon>
    </lineage>
</organism>
<evidence type="ECO:0000313" key="1">
    <source>
        <dbReference type="EMBL" id="CAK1554794.1"/>
    </source>
</evidence>
<accession>A0AAV1K0Z7</accession>
<dbReference type="AlphaFoldDB" id="A0AAV1K0Z7"/>
<evidence type="ECO:0000313" key="2">
    <source>
        <dbReference type="Proteomes" id="UP001497472"/>
    </source>
</evidence>